<name>A0AAP0QWM9_9ROSI</name>
<accession>A0AAP0QWM9</accession>
<keyword evidence="2" id="KW-1185">Reference proteome</keyword>
<protein>
    <submittedName>
        <fullName evidence="1">Uncharacterized protein</fullName>
    </submittedName>
</protein>
<gene>
    <name evidence="1" type="ORF">WN944_009944</name>
</gene>
<evidence type="ECO:0000313" key="2">
    <source>
        <dbReference type="Proteomes" id="UP001428341"/>
    </source>
</evidence>
<dbReference type="EMBL" id="JBCGBO010000002">
    <property type="protein sequence ID" value="KAK9221517.1"/>
    <property type="molecule type" value="Genomic_DNA"/>
</dbReference>
<evidence type="ECO:0000313" key="1">
    <source>
        <dbReference type="EMBL" id="KAK9221517.1"/>
    </source>
</evidence>
<reference evidence="1 2" key="1">
    <citation type="submission" date="2024-05" db="EMBL/GenBank/DDBJ databases">
        <title>Haplotype-resolved chromosome-level genome assembly of Huyou (Citrus changshanensis).</title>
        <authorList>
            <person name="Miao C."/>
            <person name="Chen W."/>
            <person name="Wu Y."/>
            <person name="Wang L."/>
            <person name="Zhao S."/>
            <person name="Grierson D."/>
            <person name="Xu C."/>
            <person name="Chen K."/>
        </authorList>
    </citation>
    <scope>NUCLEOTIDE SEQUENCE [LARGE SCALE GENOMIC DNA]</scope>
    <source>
        <strain evidence="1">01-14</strain>
        <tissue evidence="1">Leaf</tissue>
    </source>
</reference>
<sequence length="111" mass="12510">MAVEFNRQLKQRVIKLRAELPEAAITFADAHAATYELTRDAKELGRHFILGYFCLIHDDIDMLNPFKFCCGYYDNTTLRISGLLANRTINGSLTDPPIPIIQACHGVGTRK</sequence>
<proteinExistence type="predicted"/>
<comment type="caution">
    <text evidence="1">The sequence shown here is derived from an EMBL/GenBank/DDBJ whole genome shotgun (WGS) entry which is preliminary data.</text>
</comment>
<organism evidence="1 2">
    <name type="scientific">Citrus x changshan-huyou</name>
    <dbReference type="NCBI Taxonomy" id="2935761"/>
    <lineage>
        <taxon>Eukaryota</taxon>
        <taxon>Viridiplantae</taxon>
        <taxon>Streptophyta</taxon>
        <taxon>Embryophyta</taxon>
        <taxon>Tracheophyta</taxon>
        <taxon>Spermatophyta</taxon>
        <taxon>Magnoliopsida</taxon>
        <taxon>eudicotyledons</taxon>
        <taxon>Gunneridae</taxon>
        <taxon>Pentapetalae</taxon>
        <taxon>rosids</taxon>
        <taxon>malvids</taxon>
        <taxon>Sapindales</taxon>
        <taxon>Rutaceae</taxon>
        <taxon>Aurantioideae</taxon>
        <taxon>Citrus</taxon>
    </lineage>
</organism>
<dbReference type="Proteomes" id="UP001428341">
    <property type="component" value="Unassembled WGS sequence"/>
</dbReference>
<dbReference type="AlphaFoldDB" id="A0AAP0QWM9"/>